<dbReference type="RefSeq" id="WP_341681474.1">
    <property type="nucleotide sequence ID" value="NZ_JBBYHT010000001.1"/>
</dbReference>
<dbReference type="EMBL" id="JBBYHT010000001">
    <property type="protein sequence ID" value="MEL1246798.1"/>
    <property type="molecule type" value="Genomic_DNA"/>
</dbReference>
<dbReference type="Proteomes" id="UP001393056">
    <property type="component" value="Unassembled WGS sequence"/>
</dbReference>
<comment type="caution">
    <text evidence="2">The sequence shown here is derived from an EMBL/GenBank/DDBJ whole genome shotgun (WGS) entry which is preliminary data.</text>
</comment>
<reference evidence="2 3" key="1">
    <citation type="submission" date="2024-04" db="EMBL/GenBank/DDBJ databases">
        <title>Flavobacterium sp. DGU41 16S ribosomal RNA gene Genome sequencing and assembly.</title>
        <authorList>
            <person name="Park S."/>
        </authorList>
    </citation>
    <scope>NUCLEOTIDE SEQUENCE [LARGE SCALE GENOMIC DNA]</scope>
    <source>
        <strain evidence="2 3">DGU41</strain>
    </source>
</reference>
<gene>
    <name evidence="2" type="ORF">AAEO58_01960</name>
</gene>
<dbReference type="PROSITE" id="PS51257">
    <property type="entry name" value="PROKAR_LIPOPROTEIN"/>
    <property type="match status" value="1"/>
</dbReference>
<keyword evidence="1" id="KW-0732">Signal</keyword>
<evidence type="ECO:0000256" key="1">
    <source>
        <dbReference type="SAM" id="SignalP"/>
    </source>
</evidence>
<evidence type="ECO:0000313" key="2">
    <source>
        <dbReference type="EMBL" id="MEL1246798.1"/>
    </source>
</evidence>
<feature type="signal peptide" evidence="1">
    <location>
        <begin position="1"/>
        <end position="22"/>
    </location>
</feature>
<dbReference type="Pfam" id="PF14092">
    <property type="entry name" value="DUF4270"/>
    <property type="match status" value="1"/>
</dbReference>
<sequence>MKKSFLKISSLLFLFVLLISCDKDFNSLDSEVIGDDHFDLVYDEASLVAYSKATGVVQTNNLPLNALGIYKNDFFGTTKAHFVTQVELGSENPSFGFNPIIDSVYLYVPYFTELKSTETSGERVYELDSIYGNAETGKFRLKVLENGYYLRDLDPADNLQSSQRYFNDDKATKIDPFKGSELLNNSSNIAQNNEFYFSKKELYIYKTNGAGLYVDSNGAVLSDQNNVTLRVIKERKTPGMWLDLKNSFFQQKILDAASTANLFSNNAFKNYFRGLLFEVEEINPDQGALAVLDFSKAELKILYKAASEAISVENPTPTRTRRTFSLKMGYNASTTLRNNSINLLEYNNSTEYDAGLAGSNEVLGSDRLYVKGGNGSVAFIDLFAPTELETLRNNVATKNWLVNDARLTFYVDKTAMTNVPKTSEPERIYIYDATNNLVLVDYTFDSSSSANLKNSKVVFGGMIQRETTSPKKGIKYTIRLTEHIKRILKADSNGEYQDNIKIGVSVTESINLVSSAKLKAPISANGVQISDIPLASILNPLGTVLYGNNVAPEDEAKKLKLSIYFTKPNNE</sequence>
<protein>
    <submittedName>
        <fullName evidence="2">DUF4270 domain-containing protein</fullName>
    </submittedName>
</protein>
<organism evidence="2 3">
    <name type="scientific">Flavobacterium helocola</name>
    <dbReference type="NCBI Taxonomy" id="3139139"/>
    <lineage>
        <taxon>Bacteria</taxon>
        <taxon>Pseudomonadati</taxon>
        <taxon>Bacteroidota</taxon>
        <taxon>Flavobacteriia</taxon>
        <taxon>Flavobacteriales</taxon>
        <taxon>Flavobacteriaceae</taxon>
        <taxon>Flavobacterium</taxon>
    </lineage>
</organism>
<dbReference type="InterPro" id="IPR025366">
    <property type="entry name" value="DUF4270"/>
</dbReference>
<proteinExistence type="predicted"/>
<name>A0ABU9I310_9FLAO</name>
<evidence type="ECO:0000313" key="3">
    <source>
        <dbReference type="Proteomes" id="UP001393056"/>
    </source>
</evidence>
<accession>A0ABU9I310</accession>
<feature type="chain" id="PRO_5045373858" evidence="1">
    <location>
        <begin position="23"/>
        <end position="571"/>
    </location>
</feature>
<keyword evidence="3" id="KW-1185">Reference proteome</keyword>